<comment type="caution">
    <text evidence="2">The sequence shown here is derived from an EMBL/GenBank/DDBJ whole genome shotgun (WGS) entry which is preliminary data.</text>
</comment>
<gene>
    <name evidence="2" type="ORF">ACFOW1_11750</name>
</gene>
<dbReference type="RefSeq" id="WP_379014475.1">
    <property type="nucleotide sequence ID" value="NZ_JBHSDC010000022.1"/>
</dbReference>
<keyword evidence="1" id="KW-0812">Transmembrane</keyword>
<dbReference type="Proteomes" id="UP001595906">
    <property type="component" value="Unassembled WGS sequence"/>
</dbReference>
<reference evidence="3" key="1">
    <citation type="journal article" date="2019" name="Int. J. Syst. Evol. Microbiol.">
        <title>The Global Catalogue of Microorganisms (GCM) 10K type strain sequencing project: providing services to taxonomists for standard genome sequencing and annotation.</title>
        <authorList>
            <consortium name="The Broad Institute Genomics Platform"/>
            <consortium name="The Broad Institute Genome Sequencing Center for Infectious Disease"/>
            <person name="Wu L."/>
            <person name="Ma J."/>
        </authorList>
    </citation>
    <scope>NUCLEOTIDE SEQUENCE [LARGE SCALE GENOMIC DNA]</scope>
    <source>
        <strain evidence="3">CECT 8010</strain>
    </source>
</reference>
<keyword evidence="1" id="KW-1133">Transmembrane helix</keyword>
<feature type="transmembrane region" description="Helical" evidence="1">
    <location>
        <begin position="6"/>
        <end position="31"/>
    </location>
</feature>
<sequence length="178" mass="20829">MPDSNILAFFFSTIATIVATLTGLIGAFATFKLQKFESKLDFLKDYTLHKELDEAKTLNTKIRENHYASIRTIYLHNMAAIEELKSCIQKFDYHNHTEEYEHDLENITSFQKQYDEIRQYSKNEFTKSIVFVSLCLIGLLFTNTLLHSAFLWVILALYFLGLIYIFSLFIKQIKQLMA</sequence>
<evidence type="ECO:0000256" key="1">
    <source>
        <dbReference type="SAM" id="Phobius"/>
    </source>
</evidence>
<evidence type="ECO:0000313" key="3">
    <source>
        <dbReference type="Proteomes" id="UP001595906"/>
    </source>
</evidence>
<keyword evidence="1" id="KW-0472">Membrane</keyword>
<protein>
    <recommendedName>
        <fullName evidence="4">SMODS and SLOG-associating 2TM effector domain-containing protein</fullName>
    </recommendedName>
</protein>
<evidence type="ECO:0008006" key="4">
    <source>
        <dbReference type="Google" id="ProtNLM"/>
    </source>
</evidence>
<accession>A0ABV8Q0T9</accession>
<organism evidence="2 3">
    <name type="scientific">Parasediminibacterium paludis</name>
    <dbReference type="NCBI Taxonomy" id="908966"/>
    <lineage>
        <taxon>Bacteria</taxon>
        <taxon>Pseudomonadati</taxon>
        <taxon>Bacteroidota</taxon>
        <taxon>Chitinophagia</taxon>
        <taxon>Chitinophagales</taxon>
        <taxon>Chitinophagaceae</taxon>
        <taxon>Parasediminibacterium</taxon>
    </lineage>
</organism>
<name>A0ABV8Q0T9_9BACT</name>
<feature type="transmembrane region" description="Helical" evidence="1">
    <location>
        <begin position="125"/>
        <end position="143"/>
    </location>
</feature>
<evidence type="ECO:0000313" key="2">
    <source>
        <dbReference type="EMBL" id="MFC4232571.1"/>
    </source>
</evidence>
<proteinExistence type="predicted"/>
<keyword evidence="3" id="KW-1185">Reference proteome</keyword>
<dbReference type="EMBL" id="JBHSDC010000022">
    <property type="protein sequence ID" value="MFC4232571.1"/>
    <property type="molecule type" value="Genomic_DNA"/>
</dbReference>
<feature type="transmembrane region" description="Helical" evidence="1">
    <location>
        <begin position="149"/>
        <end position="170"/>
    </location>
</feature>